<dbReference type="EMBL" id="JPWI01000020">
    <property type="protein sequence ID" value="RCK41541.1"/>
    <property type="molecule type" value="Genomic_DNA"/>
</dbReference>
<evidence type="ECO:0000313" key="2">
    <source>
        <dbReference type="EMBL" id="RCK41541.1"/>
    </source>
</evidence>
<organism evidence="2 3">
    <name type="scientific">Thalassospira profundimaris</name>
    <dbReference type="NCBI Taxonomy" id="502049"/>
    <lineage>
        <taxon>Bacteria</taxon>
        <taxon>Pseudomonadati</taxon>
        <taxon>Pseudomonadota</taxon>
        <taxon>Alphaproteobacteria</taxon>
        <taxon>Rhodospirillales</taxon>
        <taxon>Thalassospiraceae</taxon>
        <taxon>Thalassospira</taxon>
    </lineage>
</organism>
<comment type="caution">
    <text evidence="2">The sequence shown here is derived from an EMBL/GenBank/DDBJ whole genome shotgun (WGS) entry which is preliminary data.</text>
</comment>
<accession>A0A367WLV4</accession>
<gene>
    <name evidence="2" type="ORF">TH30_21680</name>
</gene>
<dbReference type="Proteomes" id="UP000252255">
    <property type="component" value="Unassembled WGS sequence"/>
</dbReference>
<protein>
    <submittedName>
        <fullName evidence="2">Lysophospholipase</fullName>
    </submittedName>
</protein>
<dbReference type="PANTHER" id="PTHR11614">
    <property type="entry name" value="PHOSPHOLIPASE-RELATED"/>
    <property type="match status" value="1"/>
</dbReference>
<reference evidence="2 3" key="1">
    <citation type="submission" date="2014-07" db="EMBL/GenBank/DDBJ databases">
        <title>Draft genome sequence of Thalassospira profundimaris PR54-5.</title>
        <authorList>
            <person name="Lai Q."/>
            <person name="Shao Z."/>
        </authorList>
    </citation>
    <scope>NUCLEOTIDE SEQUENCE [LARGE SCALE GENOMIC DNA]</scope>
    <source>
        <strain evidence="2 3">PR54-5</strain>
    </source>
</reference>
<dbReference type="AlphaFoldDB" id="A0A367WLV4"/>
<dbReference type="InterPro" id="IPR022742">
    <property type="entry name" value="Hydrolase_4"/>
</dbReference>
<dbReference type="RefSeq" id="WP_114100055.1">
    <property type="nucleotide sequence ID" value="NZ_JPWI01000020.1"/>
</dbReference>
<dbReference type="OrthoDB" id="9788260at2"/>
<evidence type="ECO:0000313" key="3">
    <source>
        <dbReference type="Proteomes" id="UP000252255"/>
    </source>
</evidence>
<feature type="domain" description="Serine aminopeptidase S33" evidence="1">
    <location>
        <begin position="26"/>
        <end position="285"/>
    </location>
</feature>
<dbReference type="Gene3D" id="3.40.50.1820">
    <property type="entry name" value="alpha/beta hydrolase"/>
    <property type="match status" value="1"/>
</dbReference>
<evidence type="ECO:0000259" key="1">
    <source>
        <dbReference type="Pfam" id="PF12146"/>
    </source>
</evidence>
<dbReference type="Pfam" id="PF12146">
    <property type="entry name" value="Hydrolase_4"/>
    <property type="match status" value="1"/>
</dbReference>
<name>A0A367WLV4_9PROT</name>
<dbReference type="InterPro" id="IPR029058">
    <property type="entry name" value="AB_hydrolase_fold"/>
</dbReference>
<proteinExistence type="predicted"/>
<dbReference type="InterPro" id="IPR051044">
    <property type="entry name" value="MAG_DAG_Lipase"/>
</dbReference>
<dbReference type="SUPFAM" id="SSF53474">
    <property type="entry name" value="alpha/beta-Hydrolases"/>
    <property type="match status" value="1"/>
</dbReference>
<sequence length="304" mass="33831">MPFTIDRFTAPDGVTLRAGITPPCASKGYVLILQGRGEFIERYGETARDLAKRGYGTVTFDFRGHGGSTREAPDIAMGYVRDITHYKADTRHVLDHVREQHGIVCDGLLTHSTGGLVAMSMMLDQPDLWKSVVMVAPFFGLGGPRWFSIAAQILSGEMCRYGFDKQYLPGQRGYSPIADFDPENILTSDPHRHESSRNILEAAPDLVVGGTSAGWLDACFRAQTDIALRLEQTDIGQNLPPITMVLAGNDQVVSNKVTEDLFGKNPNVTIREIPEARHEILQERDIFRDQFWAFFDAHMARYPG</sequence>